<organism evidence="1 2">
    <name type="scientific">Hygrophoropsis aurantiaca</name>
    <dbReference type="NCBI Taxonomy" id="72124"/>
    <lineage>
        <taxon>Eukaryota</taxon>
        <taxon>Fungi</taxon>
        <taxon>Dikarya</taxon>
        <taxon>Basidiomycota</taxon>
        <taxon>Agaricomycotina</taxon>
        <taxon>Agaricomycetes</taxon>
        <taxon>Agaricomycetidae</taxon>
        <taxon>Boletales</taxon>
        <taxon>Coniophorineae</taxon>
        <taxon>Hygrophoropsidaceae</taxon>
        <taxon>Hygrophoropsis</taxon>
    </lineage>
</organism>
<dbReference type="EMBL" id="MU267623">
    <property type="protein sequence ID" value="KAH7913836.1"/>
    <property type="molecule type" value="Genomic_DNA"/>
</dbReference>
<keyword evidence="2" id="KW-1185">Reference proteome</keyword>
<evidence type="ECO:0000313" key="1">
    <source>
        <dbReference type="EMBL" id="KAH7913836.1"/>
    </source>
</evidence>
<proteinExistence type="predicted"/>
<name>A0ACB8AJV7_9AGAM</name>
<sequence>MTFLAEIPIEVLLDNFLPWLAIPDLLHLGSTNRFFTSLCNDETFWKRKLQADFNYSDESTARISGWKLIYKGLSRPRSFVWGESSKGRLGLNKFPRSNIGDVPFPTELHIARGVRIVSLSAAGMSFFALDSEGRVYVWGTLDGTSFALLGDGYNEAGQKAMTPLKLKLPSATRSISCGRLHATTLDENSDVWIFLSWGHPFRLCSPYLDKSSEDTTPLQVTSGWRFSAVLTMSGNVLIWRPFDNEIQERVAVENGQMTDLGIKILAVDDIIQCKTWDLTTSPFRLPEVPRLPPLGGASADEPVQIIKIAALENGLIGLTNQGHVLKFSVTGGLQAAHERWEYLPNFSEIEKIKDHTAYASDLKPPRTLRITHISAQYRTFVAYSPGPESVVLMGSGDAHEHFQPTILPTLQNKDIISVVLGDYHFGALTSTGKLLTWGAYSRGALGLGDPTKIEPGEPGGYRTEQIRSTAASNGGPYPTEVRDPSEVTFDHGEKTKRKRFCFAATAAGWHMGALVIDLEPDTDEKVDNEEDTRPIPGQFPASQQPGPSSGYPQEPGRWGFPFSPSTSIFRVGFAGRGAQRGGNRGSGRGS</sequence>
<comment type="caution">
    <text evidence="1">The sequence shown here is derived from an EMBL/GenBank/DDBJ whole genome shotgun (WGS) entry which is preliminary data.</text>
</comment>
<dbReference type="Proteomes" id="UP000790377">
    <property type="component" value="Unassembled WGS sequence"/>
</dbReference>
<protein>
    <submittedName>
        <fullName evidence="1">Regulator of chromosome condensation 1/beta-lactamase-inhibitor protein II</fullName>
    </submittedName>
</protein>
<accession>A0ACB8AJV7</accession>
<reference evidence="1" key="1">
    <citation type="journal article" date="2021" name="New Phytol.">
        <title>Evolutionary innovations through gain and loss of genes in the ectomycorrhizal Boletales.</title>
        <authorList>
            <person name="Wu G."/>
            <person name="Miyauchi S."/>
            <person name="Morin E."/>
            <person name="Kuo A."/>
            <person name="Drula E."/>
            <person name="Varga T."/>
            <person name="Kohler A."/>
            <person name="Feng B."/>
            <person name="Cao Y."/>
            <person name="Lipzen A."/>
            <person name="Daum C."/>
            <person name="Hundley H."/>
            <person name="Pangilinan J."/>
            <person name="Johnson J."/>
            <person name="Barry K."/>
            <person name="LaButti K."/>
            <person name="Ng V."/>
            <person name="Ahrendt S."/>
            <person name="Min B."/>
            <person name="Choi I.G."/>
            <person name="Park H."/>
            <person name="Plett J.M."/>
            <person name="Magnuson J."/>
            <person name="Spatafora J.W."/>
            <person name="Nagy L.G."/>
            <person name="Henrissat B."/>
            <person name="Grigoriev I.V."/>
            <person name="Yang Z.L."/>
            <person name="Xu J."/>
            <person name="Martin F.M."/>
        </authorList>
    </citation>
    <scope>NUCLEOTIDE SEQUENCE</scope>
    <source>
        <strain evidence="1">ATCC 28755</strain>
    </source>
</reference>
<gene>
    <name evidence="1" type="ORF">BJ138DRAFT_1215789</name>
</gene>
<evidence type="ECO:0000313" key="2">
    <source>
        <dbReference type="Proteomes" id="UP000790377"/>
    </source>
</evidence>